<evidence type="ECO:0000256" key="1">
    <source>
        <dbReference type="ARBA" id="ARBA00007664"/>
    </source>
</evidence>
<dbReference type="InterPro" id="IPR033116">
    <property type="entry name" value="TRYPSIN_SER"/>
</dbReference>
<evidence type="ECO:0000256" key="2">
    <source>
        <dbReference type="ARBA" id="ARBA00023157"/>
    </source>
</evidence>
<feature type="region of interest" description="Disordered" evidence="4">
    <location>
        <begin position="469"/>
        <end position="499"/>
    </location>
</feature>
<dbReference type="InterPro" id="IPR001254">
    <property type="entry name" value="Trypsin_dom"/>
</dbReference>
<evidence type="ECO:0000313" key="8">
    <source>
        <dbReference type="Proteomes" id="UP000662703"/>
    </source>
</evidence>
<evidence type="ECO:0000313" key="7">
    <source>
        <dbReference type="EMBL" id="MBF5057480.1"/>
    </source>
</evidence>
<dbReference type="PROSITE" id="PS50240">
    <property type="entry name" value="TRYPSIN_DOM"/>
    <property type="match status" value="1"/>
</dbReference>
<dbReference type="InterPro" id="IPR001314">
    <property type="entry name" value="Peptidase_S1A"/>
</dbReference>
<dbReference type="PRINTS" id="PR00722">
    <property type="entry name" value="CHYMOTRYPSIN"/>
</dbReference>
<evidence type="ECO:0000259" key="6">
    <source>
        <dbReference type="PROSITE" id="PS50240"/>
    </source>
</evidence>
<dbReference type="PANTHER" id="PTHR24276:SF98">
    <property type="entry name" value="FI18310P1-RELATED"/>
    <property type="match status" value="1"/>
</dbReference>
<dbReference type="PANTHER" id="PTHR24276">
    <property type="entry name" value="POLYSERASE-RELATED"/>
    <property type="match status" value="1"/>
</dbReference>
<keyword evidence="8" id="KW-1185">Reference proteome</keyword>
<dbReference type="RefSeq" id="WP_194865694.1">
    <property type="nucleotide sequence ID" value="NZ_ARXX01000047.1"/>
</dbReference>
<proteinExistence type="inferred from homology"/>
<keyword evidence="3" id="KW-0378">Hydrolase</keyword>
<accession>A0ABS0AU15</accession>
<comment type="similarity">
    <text evidence="1">Belongs to the peptidase S1 family.</text>
</comment>
<reference evidence="7 8" key="1">
    <citation type="submission" date="2012-09" db="EMBL/GenBank/DDBJ databases">
        <title>Genome Sequence of alkane-degrading Bacterium Alcanivorax sp. 521-1.</title>
        <authorList>
            <person name="Lai Q."/>
            <person name="Shao Z."/>
        </authorList>
    </citation>
    <scope>NUCLEOTIDE SEQUENCE [LARGE SCALE GENOMIC DNA]</scope>
    <source>
        <strain evidence="7 8">521-1</strain>
    </source>
</reference>
<keyword evidence="5" id="KW-0472">Membrane</keyword>
<dbReference type="InterPro" id="IPR018114">
    <property type="entry name" value="TRYPSIN_HIS"/>
</dbReference>
<keyword evidence="3" id="KW-0720">Serine protease</keyword>
<dbReference type="PROSITE" id="PS00134">
    <property type="entry name" value="TRYPSIN_HIS"/>
    <property type="match status" value="1"/>
</dbReference>
<dbReference type="PROSITE" id="PS00135">
    <property type="entry name" value="TRYPSIN_SER"/>
    <property type="match status" value="1"/>
</dbReference>
<dbReference type="Pfam" id="PF00089">
    <property type="entry name" value="Trypsin"/>
    <property type="match status" value="1"/>
</dbReference>
<dbReference type="InterPro" id="IPR050430">
    <property type="entry name" value="Peptidase_S1"/>
</dbReference>
<dbReference type="InterPro" id="IPR043504">
    <property type="entry name" value="Peptidase_S1_PA_chymotrypsin"/>
</dbReference>
<sequence length="521" mass="55365">MEPRIIGGQPVSQAPSWMVEVERSLSGHPAHGATRCGGTLVAPRWVLTAAHCVRDDNGTFAADTLFAALGHLNRHDEPEERIAVVAVHVHRGYRDDIYHNDLALLELERPSAMQALDLAKSAEMNRLRRGNPDEALLALGWGKTEDSNMSPSLRQATLDYVTPGECGGYWNNLSGGQLCAGEMNPVSGVDQDTCRGDSGGPLVFRRDGGVWLAGITSYGTAQCASDVPSVYTRVSAYLDWIERTSGGAMVDLESASQGEARYAGPGQSLSLDTRISNRSLVNEARRVGVRIYHDGALQVRADNLYCSDAGDHTDCLGYDNLATGATGGDHRLWLSHAGGATASASARVVPISDEHDYYTANEESLDLVFSDQPDLKLAATAVRRDGKVRISAEVENRADHRDAFNAWVSFQVPDGWDWTSLPEGCTATQPVRCDLGDLGRGETVTRTLVLDGSGDGRVFMEAGSASGDFPAGDTRSFVTPSRAGSETVRESGGGGGGGGGGGPVGLWLLVVLAGLGALRRR</sequence>
<comment type="caution">
    <text evidence="7">The sequence shown here is derived from an EMBL/GenBank/DDBJ whole genome shotgun (WGS) entry which is preliminary data.</text>
</comment>
<protein>
    <submittedName>
        <fullName evidence="7">Serine endopeptidase</fullName>
    </submittedName>
</protein>
<dbReference type="Proteomes" id="UP000662703">
    <property type="component" value="Unassembled WGS sequence"/>
</dbReference>
<evidence type="ECO:0000256" key="3">
    <source>
        <dbReference type="RuleBase" id="RU363034"/>
    </source>
</evidence>
<feature type="domain" description="Peptidase S1" evidence="6">
    <location>
        <begin position="5"/>
        <end position="246"/>
    </location>
</feature>
<evidence type="ECO:0000256" key="5">
    <source>
        <dbReference type="SAM" id="Phobius"/>
    </source>
</evidence>
<feature type="transmembrane region" description="Helical" evidence="5">
    <location>
        <begin position="500"/>
        <end position="518"/>
    </location>
</feature>
<keyword evidence="2" id="KW-1015">Disulfide bond</keyword>
<evidence type="ECO:0000256" key="4">
    <source>
        <dbReference type="SAM" id="MobiDB-lite"/>
    </source>
</evidence>
<dbReference type="SUPFAM" id="SSF50494">
    <property type="entry name" value="Trypsin-like serine proteases"/>
    <property type="match status" value="1"/>
</dbReference>
<dbReference type="InterPro" id="IPR009003">
    <property type="entry name" value="Peptidase_S1_PA"/>
</dbReference>
<organism evidence="7 8">
    <name type="scientific">Alloalcanivorax profundimaris</name>
    <dbReference type="NCBI Taxonomy" id="2735259"/>
    <lineage>
        <taxon>Bacteria</taxon>
        <taxon>Pseudomonadati</taxon>
        <taxon>Pseudomonadota</taxon>
        <taxon>Gammaproteobacteria</taxon>
        <taxon>Oceanospirillales</taxon>
        <taxon>Alcanivoracaceae</taxon>
        <taxon>Alloalcanivorax</taxon>
    </lineage>
</organism>
<dbReference type="Gene3D" id="2.40.10.10">
    <property type="entry name" value="Trypsin-like serine proteases"/>
    <property type="match status" value="1"/>
</dbReference>
<keyword evidence="5" id="KW-0812">Transmembrane</keyword>
<keyword evidence="3" id="KW-0645">Protease</keyword>
<name>A0ABS0AU15_9GAMM</name>
<dbReference type="EMBL" id="ARXX01000047">
    <property type="protein sequence ID" value="MBF5057480.1"/>
    <property type="molecule type" value="Genomic_DNA"/>
</dbReference>
<dbReference type="SMART" id="SM00020">
    <property type="entry name" value="Tryp_SPc"/>
    <property type="match status" value="1"/>
</dbReference>
<dbReference type="CDD" id="cd00190">
    <property type="entry name" value="Tryp_SPc"/>
    <property type="match status" value="1"/>
</dbReference>
<keyword evidence="5" id="KW-1133">Transmembrane helix</keyword>
<gene>
    <name evidence="7" type="ORF">Y5W_02774</name>
</gene>